<dbReference type="Proteomes" id="UP001311799">
    <property type="component" value="Unassembled WGS sequence"/>
</dbReference>
<gene>
    <name evidence="2" type="ORF">RS030_203090</name>
</gene>
<evidence type="ECO:0000313" key="2">
    <source>
        <dbReference type="EMBL" id="KAK6589480.1"/>
    </source>
</evidence>
<name>A0AAV9XZ38_9CRYT</name>
<dbReference type="EMBL" id="JAWDEY010000012">
    <property type="protein sequence ID" value="KAK6589480.1"/>
    <property type="molecule type" value="Genomic_DNA"/>
</dbReference>
<keyword evidence="3" id="KW-1185">Reference proteome</keyword>
<feature type="coiled-coil region" evidence="1">
    <location>
        <begin position="136"/>
        <end position="191"/>
    </location>
</feature>
<protein>
    <submittedName>
        <fullName evidence="2">Rhoptry protein</fullName>
    </submittedName>
</protein>
<sequence>MYPQSPRNSFVATERESNYLLNDISLSSTYPNSSNDSCCKLRVDLNRDNIYKNDFKTHLNGNISNENIENYYSSTISDCRDKYLDLKCYHHSEESNHPKNKIAEELYKQNSNSNILIENLLSEERFQEKDKLIEIINKQKNEFNVLKLQYNELRKKELNWERNYELSSAKQNEMKATIISLKNTINELKKKEFYEVNTLSRQLKDSKKSELYNKIDQIINICNDVYTNKISQNNYPEISQILSKLVNQETVLELSGELQMIIEERNELIDLINSLSSRHNIFDMSENSNENLRQLSLFMLDQIQILSFKLKRSNKSREKIITRVVNAMEAIDNGCETNLFVKELKEQLKKSFVSN</sequence>
<proteinExistence type="predicted"/>
<evidence type="ECO:0000313" key="3">
    <source>
        <dbReference type="Proteomes" id="UP001311799"/>
    </source>
</evidence>
<comment type="caution">
    <text evidence="2">The sequence shown here is derived from an EMBL/GenBank/DDBJ whole genome shotgun (WGS) entry which is preliminary data.</text>
</comment>
<organism evidence="2 3">
    <name type="scientific">Cryptosporidium xiaoi</name>
    <dbReference type="NCBI Taxonomy" id="659607"/>
    <lineage>
        <taxon>Eukaryota</taxon>
        <taxon>Sar</taxon>
        <taxon>Alveolata</taxon>
        <taxon>Apicomplexa</taxon>
        <taxon>Conoidasida</taxon>
        <taxon>Coccidia</taxon>
        <taxon>Eucoccidiorida</taxon>
        <taxon>Eimeriorina</taxon>
        <taxon>Cryptosporidiidae</taxon>
        <taxon>Cryptosporidium</taxon>
    </lineage>
</organism>
<reference evidence="2 3" key="1">
    <citation type="submission" date="2023-10" db="EMBL/GenBank/DDBJ databases">
        <title>Comparative genomics analysis reveals potential genetic determinants of host preference in Cryptosporidium xiaoi.</title>
        <authorList>
            <person name="Xiao L."/>
            <person name="Li J."/>
        </authorList>
    </citation>
    <scope>NUCLEOTIDE SEQUENCE [LARGE SCALE GENOMIC DNA]</scope>
    <source>
        <strain evidence="2 3">52996</strain>
    </source>
</reference>
<accession>A0AAV9XZ38</accession>
<keyword evidence="1" id="KW-0175">Coiled coil</keyword>
<dbReference type="AlphaFoldDB" id="A0AAV9XZ38"/>
<evidence type="ECO:0000256" key="1">
    <source>
        <dbReference type="SAM" id="Coils"/>
    </source>
</evidence>